<evidence type="ECO:0000256" key="1">
    <source>
        <dbReference type="SAM" id="SignalP"/>
    </source>
</evidence>
<evidence type="ECO:0000313" key="2">
    <source>
        <dbReference type="EMBL" id="OOQ86113.1"/>
    </source>
</evidence>
<evidence type="ECO:0008006" key="4">
    <source>
        <dbReference type="Google" id="ProtNLM"/>
    </source>
</evidence>
<evidence type="ECO:0000313" key="3">
    <source>
        <dbReference type="Proteomes" id="UP000190744"/>
    </source>
</evidence>
<accession>A0A1S9RKT6</accession>
<protein>
    <recommendedName>
        <fullName evidence="4">GPI anchored protein</fullName>
    </recommendedName>
</protein>
<gene>
    <name evidence="2" type="ORF">PEBR_24402</name>
</gene>
<name>A0A1S9RKT6_PENBI</name>
<dbReference type="EMBL" id="LJBN01000155">
    <property type="protein sequence ID" value="OOQ86113.1"/>
    <property type="molecule type" value="Genomic_DNA"/>
</dbReference>
<dbReference type="Proteomes" id="UP000190744">
    <property type="component" value="Unassembled WGS sequence"/>
</dbReference>
<proteinExistence type="predicted"/>
<feature type="chain" id="PRO_5011961566" description="GPI anchored protein" evidence="1">
    <location>
        <begin position="18"/>
        <end position="195"/>
    </location>
</feature>
<organism evidence="2 3">
    <name type="scientific">Penicillium brasilianum</name>
    <dbReference type="NCBI Taxonomy" id="104259"/>
    <lineage>
        <taxon>Eukaryota</taxon>
        <taxon>Fungi</taxon>
        <taxon>Dikarya</taxon>
        <taxon>Ascomycota</taxon>
        <taxon>Pezizomycotina</taxon>
        <taxon>Eurotiomycetes</taxon>
        <taxon>Eurotiomycetidae</taxon>
        <taxon>Eurotiales</taxon>
        <taxon>Aspergillaceae</taxon>
        <taxon>Penicillium</taxon>
    </lineage>
</organism>
<feature type="signal peptide" evidence="1">
    <location>
        <begin position="1"/>
        <end position="17"/>
    </location>
</feature>
<reference evidence="3" key="1">
    <citation type="submission" date="2015-09" db="EMBL/GenBank/DDBJ databases">
        <authorList>
            <person name="Fill T.P."/>
            <person name="Baretta J.F."/>
            <person name="de Almeida L.G."/>
            <person name="Rocha M."/>
            <person name="de Souza D.H."/>
            <person name="Malavazi I."/>
            <person name="Cerdeira L.T."/>
            <person name="Hong H."/>
            <person name="Samborskyy M."/>
            <person name="de Vasconcelos A.T."/>
            <person name="Leadlay P."/>
            <person name="Rodrigues-Filho E."/>
        </authorList>
    </citation>
    <scope>NUCLEOTIDE SEQUENCE [LARGE SCALE GENOMIC DNA]</scope>
    <source>
        <strain evidence="3">LaBioMMi 136</strain>
    </source>
</reference>
<sequence length="195" mass="18478">MQFKILAALLFSATALAAPQATGTSSSSDESDLLDSVPNSILTVIATAVPATWLSEYMDPVSRSSMMSEIAAGTLPAWYNSLPSSVKAWATSAFLVDASATAVTGTDAATGTAVSVATATDSAGSSGSTTGSADSSSAAVSSAISSATSAASSKAASASSAHASATSTGGAAVATGGVALSMAGAAGILGLALAL</sequence>
<dbReference type="AlphaFoldDB" id="A0A1S9RKT6"/>
<comment type="caution">
    <text evidence="2">The sequence shown here is derived from an EMBL/GenBank/DDBJ whole genome shotgun (WGS) entry which is preliminary data.</text>
</comment>
<keyword evidence="1" id="KW-0732">Signal</keyword>